<reference evidence="3" key="2">
    <citation type="journal article" date="2022" name="BMC Genomics">
        <title>Comparative genome analysis of mycobacteria focusing on tRNA and non-coding RNA.</title>
        <authorList>
            <person name="Behra P.R.K."/>
            <person name="Pettersson B.M.F."/>
            <person name="Ramesh M."/>
            <person name="Das S."/>
            <person name="Dasgupta S."/>
            <person name="Kirsebom L.A."/>
        </authorList>
    </citation>
    <scope>NUCLEOTIDE SEQUENCE</scope>
    <source>
        <strain evidence="3">CCUG 55640</strain>
    </source>
</reference>
<feature type="region of interest" description="Disordered" evidence="1">
    <location>
        <begin position="79"/>
        <end position="98"/>
    </location>
</feature>
<keyword evidence="2" id="KW-0732">Signal</keyword>
<feature type="compositionally biased region" description="Low complexity" evidence="1">
    <location>
        <begin position="85"/>
        <end position="98"/>
    </location>
</feature>
<feature type="signal peptide" evidence="2">
    <location>
        <begin position="1"/>
        <end position="24"/>
    </location>
</feature>
<sequence>MRRETKIVNLAAAISALVAPTVWQGLANATNPDETQPAAAGEAPLAEATSETTDETTLPSRVDLMGFTVYQKADGVMVPKHGSHYSHASHASHASSSY</sequence>
<dbReference type="AlphaFoldDB" id="A0AA41XTQ9"/>
<evidence type="ECO:0000313" key="3">
    <source>
        <dbReference type="EMBL" id="MCV7380925.1"/>
    </source>
</evidence>
<gene>
    <name evidence="3" type="ORF">H7K38_20045</name>
</gene>
<reference evidence="3" key="1">
    <citation type="submission" date="2020-07" db="EMBL/GenBank/DDBJ databases">
        <authorList>
            <person name="Pettersson B.M.F."/>
            <person name="Behra P.R.K."/>
            <person name="Ramesh M."/>
            <person name="Das S."/>
            <person name="Dasgupta S."/>
            <person name="Kirsebom L.A."/>
        </authorList>
    </citation>
    <scope>NUCLEOTIDE SEQUENCE</scope>
    <source>
        <strain evidence="3">CCUG 55640</strain>
    </source>
</reference>
<evidence type="ECO:0000256" key="2">
    <source>
        <dbReference type="SAM" id="SignalP"/>
    </source>
</evidence>
<proteinExistence type="predicted"/>
<dbReference type="EMBL" id="JACKVH010000017">
    <property type="protein sequence ID" value="MCV7380925.1"/>
    <property type="molecule type" value="Genomic_DNA"/>
</dbReference>
<comment type="caution">
    <text evidence="3">The sequence shown here is derived from an EMBL/GenBank/DDBJ whole genome shotgun (WGS) entry which is preliminary data.</text>
</comment>
<feature type="chain" id="PRO_5041300484" evidence="2">
    <location>
        <begin position="25"/>
        <end position="98"/>
    </location>
</feature>
<protein>
    <submittedName>
        <fullName evidence="3">Uncharacterized protein</fullName>
    </submittedName>
</protein>
<evidence type="ECO:0000256" key="1">
    <source>
        <dbReference type="SAM" id="MobiDB-lite"/>
    </source>
</evidence>
<feature type="compositionally biased region" description="Low complexity" evidence="1">
    <location>
        <begin position="37"/>
        <end position="57"/>
    </location>
</feature>
<evidence type="ECO:0000313" key="4">
    <source>
        <dbReference type="Proteomes" id="UP001141650"/>
    </source>
</evidence>
<organism evidence="3 4">
    <name type="scientific">Mycobacterium alsense</name>
    <dbReference type="NCBI Taxonomy" id="324058"/>
    <lineage>
        <taxon>Bacteria</taxon>
        <taxon>Bacillati</taxon>
        <taxon>Actinomycetota</taxon>
        <taxon>Actinomycetes</taxon>
        <taxon>Mycobacteriales</taxon>
        <taxon>Mycobacteriaceae</taxon>
        <taxon>Mycobacterium</taxon>
    </lineage>
</organism>
<name>A0AA41XTQ9_9MYCO</name>
<feature type="region of interest" description="Disordered" evidence="1">
    <location>
        <begin position="28"/>
        <end position="60"/>
    </location>
</feature>
<dbReference type="Proteomes" id="UP001141650">
    <property type="component" value="Unassembled WGS sequence"/>
</dbReference>
<accession>A0AA41XTQ9</accession>
<dbReference type="RefSeq" id="WP_142276317.1">
    <property type="nucleotide sequence ID" value="NZ_MVHD01000017.1"/>
</dbReference>